<dbReference type="EMBL" id="UYRR01035165">
    <property type="protein sequence ID" value="VDK63755.1"/>
    <property type="molecule type" value="Genomic_DNA"/>
</dbReference>
<evidence type="ECO:0000256" key="2">
    <source>
        <dbReference type="ARBA" id="ARBA00022690"/>
    </source>
</evidence>
<gene>
    <name evidence="5" type="ORF">ASIM_LOCUS18196</name>
</gene>
<evidence type="ECO:0000313" key="5">
    <source>
        <dbReference type="EMBL" id="VDK63755.1"/>
    </source>
</evidence>
<dbReference type="CDD" id="cd00042">
    <property type="entry name" value="CY"/>
    <property type="match status" value="1"/>
</dbReference>
<evidence type="ECO:0000313" key="6">
    <source>
        <dbReference type="Proteomes" id="UP000267096"/>
    </source>
</evidence>
<organism evidence="7">
    <name type="scientific">Anisakis simplex</name>
    <name type="common">Herring worm</name>
    <dbReference type="NCBI Taxonomy" id="6269"/>
    <lineage>
        <taxon>Eukaryota</taxon>
        <taxon>Metazoa</taxon>
        <taxon>Ecdysozoa</taxon>
        <taxon>Nematoda</taxon>
        <taxon>Chromadorea</taxon>
        <taxon>Rhabditida</taxon>
        <taxon>Spirurina</taxon>
        <taxon>Ascaridomorpha</taxon>
        <taxon>Ascaridoidea</taxon>
        <taxon>Anisakidae</taxon>
        <taxon>Anisakis</taxon>
        <taxon>Anisakis simplex complex</taxon>
    </lineage>
</organism>
<dbReference type="Proteomes" id="UP000267096">
    <property type="component" value="Unassembled WGS sequence"/>
</dbReference>
<keyword evidence="6" id="KW-1185">Reference proteome</keyword>
<proteinExistence type="inferred from homology"/>
<reference evidence="5 6" key="2">
    <citation type="submission" date="2018-11" db="EMBL/GenBank/DDBJ databases">
        <authorList>
            <consortium name="Pathogen Informatics"/>
        </authorList>
    </citation>
    <scope>NUCLEOTIDE SEQUENCE [LARGE SCALE GENOMIC DNA]</scope>
</reference>
<dbReference type="SMART" id="SM00043">
    <property type="entry name" value="CY"/>
    <property type="match status" value="1"/>
</dbReference>
<evidence type="ECO:0000256" key="1">
    <source>
        <dbReference type="ARBA" id="ARBA00009403"/>
    </source>
</evidence>
<feature type="domain" description="Cystatin" evidence="4">
    <location>
        <begin position="1"/>
        <end position="112"/>
    </location>
</feature>
<dbReference type="WBParaSite" id="ASIM_0001880001-mRNA-1">
    <property type="protein sequence ID" value="ASIM_0001880001-mRNA-1"/>
    <property type="gene ID" value="ASIM_0001880001"/>
</dbReference>
<dbReference type="GO" id="GO:0031982">
    <property type="term" value="C:vesicle"/>
    <property type="evidence" value="ECO:0007669"/>
    <property type="project" value="TreeGrafter"/>
</dbReference>
<evidence type="ECO:0000259" key="4">
    <source>
        <dbReference type="SMART" id="SM00043"/>
    </source>
</evidence>
<dbReference type="GO" id="GO:0004869">
    <property type="term" value="F:cysteine-type endopeptidase inhibitor activity"/>
    <property type="evidence" value="ECO:0007669"/>
    <property type="project" value="UniProtKB-KW"/>
</dbReference>
<dbReference type="PANTHER" id="PTHR46186">
    <property type="entry name" value="CYSTATIN"/>
    <property type="match status" value="1"/>
</dbReference>
<comment type="similarity">
    <text evidence="1">Belongs to the cystatin family.</text>
</comment>
<keyword evidence="2" id="KW-0646">Protease inhibitor</keyword>
<reference evidence="7" key="1">
    <citation type="submission" date="2017-02" db="UniProtKB">
        <authorList>
            <consortium name="WormBaseParasite"/>
        </authorList>
    </citation>
    <scope>IDENTIFICATION</scope>
</reference>
<name>A0A0M3KCU8_ANISI</name>
<evidence type="ECO:0000313" key="7">
    <source>
        <dbReference type="WBParaSite" id="ASIM_0001880001-mRNA-1"/>
    </source>
</evidence>
<keyword evidence="3" id="KW-0789">Thiol protease inhibitor</keyword>
<dbReference type="GO" id="GO:0005737">
    <property type="term" value="C:cytoplasm"/>
    <property type="evidence" value="ECO:0007669"/>
    <property type="project" value="TreeGrafter"/>
</dbReference>
<sequence>MPGGWTQQNVDSQDIKELSSRAMKSVNQQMNDIHYWIPIKILKAESHVVAGTEYRLEILAAQADCLKNQISAADFDAANCAEKEGGAKKIFTVNVWSKPWEDNFEKVTVTAQKAVE</sequence>
<dbReference type="InterPro" id="IPR046350">
    <property type="entry name" value="Cystatin_sf"/>
</dbReference>
<protein>
    <submittedName>
        <fullName evidence="7">Cystatin</fullName>
    </submittedName>
</protein>
<accession>A0A0M3KCU8</accession>
<dbReference type="InterPro" id="IPR000010">
    <property type="entry name" value="Cystatin_dom"/>
</dbReference>
<dbReference type="Pfam" id="PF00031">
    <property type="entry name" value="Cystatin"/>
    <property type="match status" value="1"/>
</dbReference>
<dbReference type="OrthoDB" id="110606at2759"/>
<dbReference type="SUPFAM" id="SSF54403">
    <property type="entry name" value="Cystatin/monellin"/>
    <property type="match status" value="1"/>
</dbReference>
<dbReference type="Gene3D" id="3.10.450.10">
    <property type="match status" value="1"/>
</dbReference>
<dbReference type="PANTHER" id="PTHR46186:SF2">
    <property type="entry name" value="CYSTATIN"/>
    <property type="match status" value="1"/>
</dbReference>
<dbReference type="AlphaFoldDB" id="A0A0M3KCU8"/>
<evidence type="ECO:0000256" key="3">
    <source>
        <dbReference type="ARBA" id="ARBA00022704"/>
    </source>
</evidence>
<dbReference type="GO" id="GO:0005615">
    <property type="term" value="C:extracellular space"/>
    <property type="evidence" value="ECO:0007669"/>
    <property type="project" value="TreeGrafter"/>
</dbReference>